<name>A0A150IJ08_9EURY</name>
<feature type="transmembrane region" description="Helical" evidence="1">
    <location>
        <begin position="65"/>
        <end position="87"/>
    </location>
</feature>
<feature type="transmembrane region" description="Helical" evidence="1">
    <location>
        <begin position="178"/>
        <end position="197"/>
    </location>
</feature>
<feature type="transmembrane region" description="Helical" evidence="1">
    <location>
        <begin position="118"/>
        <end position="136"/>
    </location>
</feature>
<keyword evidence="1" id="KW-0812">Transmembrane</keyword>
<keyword evidence="1" id="KW-1133">Transmembrane helix</keyword>
<gene>
    <name evidence="2" type="ORF">APG10_01267</name>
</gene>
<feature type="transmembrane region" description="Helical" evidence="1">
    <location>
        <begin position="93"/>
        <end position="113"/>
    </location>
</feature>
<evidence type="ECO:0000313" key="2">
    <source>
        <dbReference type="EMBL" id="KYC44959.1"/>
    </source>
</evidence>
<comment type="caution">
    <text evidence="2">The sequence shown here is derived from an EMBL/GenBank/DDBJ whole genome shotgun (WGS) entry which is preliminary data.</text>
</comment>
<dbReference type="Pfam" id="PF19845">
    <property type="entry name" value="DUF6320"/>
    <property type="match status" value="1"/>
</dbReference>
<proteinExistence type="predicted"/>
<dbReference type="AlphaFoldDB" id="A0A150IJ08"/>
<evidence type="ECO:0008006" key="4">
    <source>
        <dbReference type="Google" id="ProtNLM"/>
    </source>
</evidence>
<feature type="transmembrane region" description="Helical" evidence="1">
    <location>
        <begin position="148"/>
        <end position="166"/>
    </location>
</feature>
<reference evidence="2 3" key="1">
    <citation type="journal article" date="2016" name="ISME J.">
        <title>Chasing the elusive Euryarchaeota class WSA2: genomes reveal a uniquely fastidious methyl-reducing methanogen.</title>
        <authorList>
            <person name="Nobu M.K."/>
            <person name="Narihiro T."/>
            <person name="Kuroda K."/>
            <person name="Mei R."/>
            <person name="Liu W.T."/>
        </authorList>
    </citation>
    <scope>NUCLEOTIDE SEQUENCE [LARGE SCALE GENOMIC DNA]</scope>
    <source>
        <strain evidence="2">B03fssc0709_Meth_Bin005</strain>
    </source>
</reference>
<feature type="transmembrane region" description="Helical" evidence="1">
    <location>
        <begin position="209"/>
        <end position="229"/>
    </location>
</feature>
<keyword evidence="1" id="KW-0472">Membrane</keyword>
<dbReference type="InterPro" id="IPR046283">
    <property type="entry name" value="DUF6320"/>
</dbReference>
<dbReference type="Proteomes" id="UP000092401">
    <property type="component" value="Unassembled WGS sequence"/>
</dbReference>
<protein>
    <recommendedName>
        <fullName evidence="4">Zinc-ribbon domain-containing protein</fullName>
    </recommendedName>
</protein>
<accession>A0A150IJ08</accession>
<sequence length="243" mass="28102">MPYCYKCGVKLDDSTKICPLCGTKIPENSDNNKNSKEESSKRKDEKNYLYPSFSESSDKDKVKSILEIISVSFIISIISIVLINYILERNITWSKIPSVTIFFTWIIVCSIFIFLKRILYSFIFVFISVFGFLLSLDSMDKKISWSLNYGLPILLSIVIFAVLLYFIMKISKQKGINILAYFLLSGCGICFCIDIIINFNILKNFSITWSKYVSFAVLPISCFLLYIHYRFAKKLPGKRVFRI</sequence>
<organism evidence="2 3">
    <name type="scientific">Candidatus Methanofastidiosum methylothiophilum</name>
    <dbReference type="NCBI Taxonomy" id="1705564"/>
    <lineage>
        <taxon>Archaea</taxon>
        <taxon>Methanobacteriati</taxon>
        <taxon>Methanobacteriota</taxon>
        <taxon>Stenosarchaea group</taxon>
        <taxon>Candidatus Methanofastidiosia</taxon>
        <taxon>Candidatus Methanofastidiosales</taxon>
        <taxon>Candidatus Methanofastidiosaceae</taxon>
        <taxon>Candidatus Methanofastidiosum</taxon>
    </lineage>
</organism>
<evidence type="ECO:0000256" key="1">
    <source>
        <dbReference type="SAM" id="Phobius"/>
    </source>
</evidence>
<dbReference type="EMBL" id="LNGE01000035">
    <property type="protein sequence ID" value="KYC44959.1"/>
    <property type="molecule type" value="Genomic_DNA"/>
</dbReference>
<evidence type="ECO:0000313" key="3">
    <source>
        <dbReference type="Proteomes" id="UP000092401"/>
    </source>
</evidence>